<dbReference type="HOGENOM" id="CLU_1639731_0_0_1"/>
<name>J3M8K7_ORYBR</name>
<dbReference type="Gramene" id="OB05G29310.1">
    <property type="protein sequence ID" value="OB05G29310.1"/>
    <property type="gene ID" value="OB05G29310"/>
</dbReference>
<protein>
    <submittedName>
        <fullName evidence="1">Uncharacterized protein</fullName>
    </submittedName>
</protein>
<evidence type="ECO:0000313" key="1">
    <source>
        <dbReference type="EnsemblPlants" id="OB05G29310.1"/>
    </source>
</evidence>
<reference evidence="1" key="1">
    <citation type="journal article" date="2013" name="Nat. Commun.">
        <title>Whole-genome sequencing of Oryza brachyantha reveals mechanisms underlying Oryza genome evolution.</title>
        <authorList>
            <person name="Chen J."/>
            <person name="Huang Q."/>
            <person name="Gao D."/>
            <person name="Wang J."/>
            <person name="Lang Y."/>
            <person name="Liu T."/>
            <person name="Li B."/>
            <person name="Bai Z."/>
            <person name="Luis Goicoechea J."/>
            <person name="Liang C."/>
            <person name="Chen C."/>
            <person name="Zhang W."/>
            <person name="Sun S."/>
            <person name="Liao Y."/>
            <person name="Zhang X."/>
            <person name="Yang L."/>
            <person name="Song C."/>
            <person name="Wang M."/>
            <person name="Shi J."/>
            <person name="Liu G."/>
            <person name="Liu J."/>
            <person name="Zhou H."/>
            <person name="Zhou W."/>
            <person name="Yu Q."/>
            <person name="An N."/>
            <person name="Chen Y."/>
            <person name="Cai Q."/>
            <person name="Wang B."/>
            <person name="Liu B."/>
            <person name="Min J."/>
            <person name="Huang Y."/>
            <person name="Wu H."/>
            <person name="Li Z."/>
            <person name="Zhang Y."/>
            <person name="Yin Y."/>
            <person name="Song W."/>
            <person name="Jiang J."/>
            <person name="Jackson S.A."/>
            <person name="Wing R.A."/>
            <person name="Wang J."/>
            <person name="Chen M."/>
        </authorList>
    </citation>
    <scope>NUCLEOTIDE SEQUENCE [LARGE SCALE GENOMIC DNA]</scope>
    <source>
        <strain evidence="1">cv. IRGC 101232</strain>
    </source>
</reference>
<keyword evidence="2" id="KW-1185">Reference proteome</keyword>
<sequence length="162" mass="16896">MASMLNRPMTLKVTQAMPRSSATKAFQVKWTSETRTSGDCPLMSASCAGRVSASLTAAASTRHPSAPAVERFSTPGGRPAASGNGYVAMLTTPLAAGPCRWRADRTTETLAGVTAMVGSTASGLAAARRTARSVKGPMWLLAKNGMSRMRSFLLPGEAISYP</sequence>
<reference evidence="1" key="2">
    <citation type="submission" date="2013-04" db="UniProtKB">
        <authorList>
            <consortium name="EnsemblPlants"/>
        </authorList>
    </citation>
    <scope>IDENTIFICATION</scope>
</reference>
<proteinExistence type="predicted"/>
<dbReference type="AlphaFoldDB" id="J3M8K7"/>
<accession>J3M8K7</accession>
<dbReference type="Proteomes" id="UP000006038">
    <property type="component" value="Chromosome 5"/>
</dbReference>
<dbReference type="EnsemblPlants" id="OB05G29310.1">
    <property type="protein sequence ID" value="OB05G29310.1"/>
    <property type="gene ID" value="OB05G29310"/>
</dbReference>
<organism evidence="1">
    <name type="scientific">Oryza brachyantha</name>
    <name type="common">malo sina</name>
    <dbReference type="NCBI Taxonomy" id="4533"/>
    <lineage>
        <taxon>Eukaryota</taxon>
        <taxon>Viridiplantae</taxon>
        <taxon>Streptophyta</taxon>
        <taxon>Embryophyta</taxon>
        <taxon>Tracheophyta</taxon>
        <taxon>Spermatophyta</taxon>
        <taxon>Magnoliopsida</taxon>
        <taxon>Liliopsida</taxon>
        <taxon>Poales</taxon>
        <taxon>Poaceae</taxon>
        <taxon>BOP clade</taxon>
        <taxon>Oryzoideae</taxon>
        <taxon>Oryzeae</taxon>
        <taxon>Oryzinae</taxon>
        <taxon>Oryza</taxon>
    </lineage>
</organism>
<evidence type="ECO:0000313" key="2">
    <source>
        <dbReference type="Proteomes" id="UP000006038"/>
    </source>
</evidence>